<dbReference type="SUPFAM" id="SSF51445">
    <property type="entry name" value="(Trans)glycosidases"/>
    <property type="match status" value="1"/>
</dbReference>
<proteinExistence type="inferred from homology"/>
<feature type="domain" description="Glycoside hydrolase family 29 N-terminal" evidence="7">
    <location>
        <begin position="68"/>
        <end position="393"/>
    </location>
</feature>
<dbReference type="Pfam" id="PF16757">
    <property type="entry name" value="Fucosidase_C"/>
    <property type="match status" value="1"/>
</dbReference>
<evidence type="ECO:0000259" key="7">
    <source>
        <dbReference type="Pfam" id="PF01120"/>
    </source>
</evidence>
<comment type="caution">
    <text evidence="9">The sequence shown here is derived from an EMBL/GenBank/DDBJ whole genome shotgun (WGS) entry which is preliminary data.</text>
</comment>
<keyword evidence="6" id="KW-0812">Transmembrane</keyword>
<dbReference type="EMBL" id="SJPJ01000001">
    <property type="protein sequence ID" value="TWT78853.1"/>
    <property type="molecule type" value="Genomic_DNA"/>
</dbReference>
<dbReference type="InterPro" id="IPR031919">
    <property type="entry name" value="Fucosidase_C"/>
</dbReference>
<reference evidence="9 10" key="1">
    <citation type="submission" date="2019-02" db="EMBL/GenBank/DDBJ databases">
        <title>Deep-cultivation of Planctomycetes and their phenomic and genomic characterization uncovers novel biology.</title>
        <authorList>
            <person name="Wiegand S."/>
            <person name="Jogler M."/>
            <person name="Boedeker C."/>
            <person name="Pinto D."/>
            <person name="Vollmers J."/>
            <person name="Rivas-Marin E."/>
            <person name="Kohn T."/>
            <person name="Peeters S.H."/>
            <person name="Heuer A."/>
            <person name="Rast P."/>
            <person name="Oberbeckmann S."/>
            <person name="Bunk B."/>
            <person name="Jeske O."/>
            <person name="Meyerdierks A."/>
            <person name="Storesund J.E."/>
            <person name="Kallscheuer N."/>
            <person name="Luecker S."/>
            <person name="Lage O.M."/>
            <person name="Pohl T."/>
            <person name="Merkel B.J."/>
            <person name="Hornburger P."/>
            <person name="Mueller R.-W."/>
            <person name="Bruemmer F."/>
            <person name="Labrenz M."/>
            <person name="Spormann A.M."/>
            <person name="Op Den Camp H."/>
            <person name="Overmann J."/>
            <person name="Amann R."/>
            <person name="Jetten M.S.M."/>
            <person name="Mascher T."/>
            <person name="Medema M.H."/>
            <person name="Devos D.P."/>
            <person name="Kaster A.-K."/>
            <person name="Ovreas L."/>
            <person name="Rohde M."/>
            <person name="Galperin M.Y."/>
            <person name="Jogler C."/>
        </authorList>
    </citation>
    <scope>NUCLEOTIDE SEQUENCE [LARGE SCALE GENOMIC DNA]</scope>
    <source>
        <strain evidence="9 10">CA13</strain>
    </source>
</reference>
<dbReference type="EC" id="3.2.1.51" evidence="2"/>
<dbReference type="PANTHER" id="PTHR10030:SF37">
    <property type="entry name" value="ALPHA-L-FUCOSIDASE-RELATED"/>
    <property type="match status" value="1"/>
</dbReference>
<keyword evidence="6" id="KW-0472">Membrane</keyword>
<dbReference type="InterPro" id="IPR057739">
    <property type="entry name" value="Glyco_hydro_29_N"/>
</dbReference>
<dbReference type="PANTHER" id="PTHR10030">
    <property type="entry name" value="ALPHA-L-FUCOSIDASE"/>
    <property type="match status" value="1"/>
</dbReference>
<evidence type="ECO:0000259" key="8">
    <source>
        <dbReference type="Pfam" id="PF16757"/>
    </source>
</evidence>
<keyword evidence="3" id="KW-0732">Signal</keyword>
<dbReference type="InterPro" id="IPR000933">
    <property type="entry name" value="Glyco_hydro_29"/>
</dbReference>
<dbReference type="Proteomes" id="UP000315010">
    <property type="component" value="Unassembled WGS sequence"/>
</dbReference>
<dbReference type="GO" id="GO:0005764">
    <property type="term" value="C:lysosome"/>
    <property type="evidence" value="ECO:0007669"/>
    <property type="project" value="TreeGrafter"/>
</dbReference>
<dbReference type="Pfam" id="PF01120">
    <property type="entry name" value="Alpha_L_fucos"/>
    <property type="match status" value="2"/>
</dbReference>
<keyword evidence="4" id="KW-0378">Hydrolase</keyword>
<organism evidence="9 10">
    <name type="scientific">Novipirellula herctigrandis</name>
    <dbReference type="NCBI Taxonomy" id="2527986"/>
    <lineage>
        <taxon>Bacteria</taxon>
        <taxon>Pseudomonadati</taxon>
        <taxon>Planctomycetota</taxon>
        <taxon>Planctomycetia</taxon>
        <taxon>Pirellulales</taxon>
        <taxon>Pirellulaceae</taxon>
        <taxon>Novipirellula</taxon>
    </lineage>
</organism>
<evidence type="ECO:0000256" key="4">
    <source>
        <dbReference type="ARBA" id="ARBA00022801"/>
    </source>
</evidence>
<evidence type="ECO:0000313" key="10">
    <source>
        <dbReference type="Proteomes" id="UP000315010"/>
    </source>
</evidence>
<evidence type="ECO:0000256" key="2">
    <source>
        <dbReference type="ARBA" id="ARBA00012662"/>
    </source>
</evidence>
<protein>
    <recommendedName>
        <fullName evidence="2">alpha-L-fucosidase</fullName>
        <ecNumber evidence="2">3.2.1.51</ecNumber>
    </recommendedName>
</protein>
<feature type="domain" description="Alpha-L-fucosidase C-terminal" evidence="8">
    <location>
        <begin position="502"/>
        <end position="587"/>
    </location>
</feature>
<keyword evidence="5" id="KW-0326">Glycosidase</keyword>
<dbReference type="SMART" id="SM00812">
    <property type="entry name" value="Alpha_L_fucos"/>
    <property type="match status" value="1"/>
</dbReference>
<keyword evidence="6" id="KW-1133">Transmembrane helix</keyword>
<dbReference type="GO" id="GO:0004560">
    <property type="term" value="F:alpha-L-fucosidase activity"/>
    <property type="evidence" value="ECO:0007669"/>
    <property type="project" value="InterPro"/>
</dbReference>
<evidence type="ECO:0000256" key="6">
    <source>
        <dbReference type="SAM" id="Phobius"/>
    </source>
</evidence>
<gene>
    <name evidence="9" type="ORF">CA13_02500</name>
</gene>
<dbReference type="OrthoDB" id="9760597at2"/>
<feature type="transmembrane region" description="Helical" evidence="6">
    <location>
        <begin position="20"/>
        <end position="37"/>
    </location>
</feature>
<dbReference type="Gene3D" id="2.60.40.1180">
    <property type="entry name" value="Golgi alpha-mannosidase II"/>
    <property type="match status" value="1"/>
</dbReference>
<evidence type="ECO:0000256" key="3">
    <source>
        <dbReference type="ARBA" id="ARBA00022729"/>
    </source>
</evidence>
<evidence type="ECO:0000313" key="9">
    <source>
        <dbReference type="EMBL" id="TWT78853.1"/>
    </source>
</evidence>
<evidence type="ECO:0000256" key="1">
    <source>
        <dbReference type="ARBA" id="ARBA00007951"/>
    </source>
</evidence>
<dbReference type="InterPro" id="IPR013780">
    <property type="entry name" value="Glyco_hydro_b"/>
</dbReference>
<name>A0A5C5YW95_9BACT</name>
<dbReference type="Gene3D" id="3.20.20.80">
    <property type="entry name" value="Glycosidases"/>
    <property type="match status" value="1"/>
</dbReference>
<feature type="domain" description="Glycoside hydrolase family 29 N-terminal" evidence="7">
    <location>
        <begin position="423"/>
        <end position="473"/>
    </location>
</feature>
<sequence>MSQTNKSQIENERQRMKTWVQFYLVTVSIMFLTGLNVCGEEVPPRIITAQESEKASRDFSTQEFEFDIAEGPFEPSSDSFAKHYSCPDWFRDAKFGIYSHWGLCTVPGFDGHYARFMYMQHEPQAYRDDRNVRRRGMSGYKPGRESVYEYHVKNFGHPSKFGYKDFVSLWKAEKFNPMELAELFRSVGAKYFGVMAVHCDNFDNYDSEHQEWNSAKMGPKRDIVGDWKKACEANGLRFAVTSHLSNHTHEHLFFQGETDTTGPLKGVPYDTMNSANDGLYGYRTPDRLKRINPTFSRNWYLRTKDLIDKYDPDLLYLDGPLPNGDYGLNLAAHYYNHNLQQNNGKLDGVFTIKRTTPEGFTLDMELQGLDEIRKDPWQTDTSINPGWFYMGKEISGGEKQAMTDDAGMGGSDLGQQGDLLRLDAGKVIDNLVDIVSKNGNMMLNVGLRADGSLPETYRDELLKIGAWLQVNGEGIFGSRPFVVYGEGPFRMPTTGQAFNDHQYDFTGEDIRFTTKKDTLYAFLMAYPDSKQVLIKSLSEKQIGKQTVRSVTMLGSDEELEYQLTKDGLSVSLPQQEPCDYAYGLRIQGLDLTKPIKNKK</sequence>
<dbReference type="InterPro" id="IPR017853">
    <property type="entry name" value="GH"/>
</dbReference>
<dbReference type="GO" id="GO:0006004">
    <property type="term" value="P:fucose metabolic process"/>
    <property type="evidence" value="ECO:0007669"/>
    <property type="project" value="TreeGrafter"/>
</dbReference>
<comment type="similarity">
    <text evidence="1">Belongs to the glycosyl hydrolase 29 family.</text>
</comment>
<dbReference type="GO" id="GO:0016139">
    <property type="term" value="P:glycoside catabolic process"/>
    <property type="evidence" value="ECO:0007669"/>
    <property type="project" value="TreeGrafter"/>
</dbReference>
<evidence type="ECO:0000256" key="5">
    <source>
        <dbReference type="ARBA" id="ARBA00023295"/>
    </source>
</evidence>
<accession>A0A5C5YW95</accession>
<dbReference type="AlphaFoldDB" id="A0A5C5YW95"/>
<keyword evidence="10" id="KW-1185">Reference proteome</keyword>